<dbReference type="InterPro" id="IPR025952">
    <property type="entry name" value="R3H-assoc_dom"/>
</dbReference>
<proteinExistence type="predicted"/>
<evidence type="ECO:0000313" key="5">
    <source>
        <dbReference type="Proteomes" id="UP000039046"/>
    </source>
</evidence>
<protein>
    <recommendedName>
        <fullName evidence="3">R3H-associated N-terminal domain-containing protein</fullName>
    </recommendedName>
</protein>
<dbReference type="AlphaFoldDB" id="A0A0A1T564"/>
<dbReference type="Proteomes" id="UP000039046">
    <property type="component" value="Unassembled WGS sequence"/>
</dbReference>
<dbReference type="Pfam" id="PF13902">
    <property type="entry name" value="R3H-assoc"/>
    <property type="match status" value="1"/>
</dbReference>
<feature type="compositionally biased region" description="Basic and acidic residues" evidence="2">
    <location>
        <begin position="101"/>
        <end position="129"/>
    </location>
</feature>
<dbReference type="HOGENOM" id="CLU_064119_0_0_1"/>
<dbReference type="InterPro" id="IPR036867">
    <property type="entry name" value="R3H_dom_sf"/>
</dbReference>
<evidence type="ECO:0000256" key="1">
    <source>
        <dbReference type="SAM" id="Coils"/>
    </source>
</evidence>
<evidence type="ECO:0000313" key="4">
    <source>
        <dbReference type="EMBL" id="CEJ92301.1"/>
    </source>
</evidence>
<evidence type="ECO:0000259" key="3">
    <source>
        <dbReference type="Pfam" id="PF13902"/>
    </source>
</evidence>
<organism evidence="4 5">
    <name type="scientific">[Torrubiella] hemipterigena</name>
    <dbReference type="NCBI Taxonomy" id="1531966"/>
    <lineage>
        <taxon>Eukaryota</taxon>
        <taxon>Fungi</taxon>
        <taxon>Dikarya</taxon>
        <taxon>Ascomycota</taxon>
        <taxon>Pezizomycotina</taxon>
        <taxon>Sordariomycetes</taxon>
        <taxon>Hypocreomycetidae</taxon>
        <taxon>Hypocreales</taxon>
        <taxon>Clavicipitaceae</taxon>
        <taxon>Clavicipitaceae incertae sedis</taxon>
        <taxon>'Torrubiella' clade</taxon>
    </lineage>
</organism>
<name>A0A0A1T564_9HYPO</name>
<reference evidence="4 5" key="1">
    <citation type="journal article" date="2015" name="Genome Announc.">
        <title>Draft Genome Sequence and Gene Annotation of the Entomopathogenic Fungus Verticillium hemipterigenum.</title>
        <authorList>
            <person name="Horn F."/>
            <person name="Habel A."/>
            <person name="Scharf D.H."/>
            <person name="Dworschak J."/>
            <person name="Brakhage A.A."/>
            <person name="Guthke R."/>
            <person name="Hertweck C."/>
            <person name="Linde J."/>
        </authorList>
    </citation>
    <scope>NUCLEOTIDE SEQUENCE [LARGE SCALE GENOMIC DNA]</scope>
</reference>
<feature type="compositionally biased region" description="Basic and acidic residues" evidence="2">
    <location>
        <begin position="71"/>
        <end position="87"/>
    </location>
</feature>
<feature type="domain" description="R3H-associated N-terminal" evidence="3">
    <location>
        <begin position="100"/>
        <end position="210"/>
    </location>
</feature>
<sequence>MAMYSAMPSFDEDTGSFEGIDAPATPATHNASNTGIDIDAWTIAALQSLNVSPMGRGIGSPLAIPLDEAMARKRDRDTTPKAVKFDGRSASPPSPPQRPRSSRDSLAKREALLKGKEGSRQRRRWDNDHLVGVPNAQPPQPTDWHVQPTHPVRRMPYQVAQYWERGVRQQVQDKTSRLQATRKKQQLQSGSATGLGVGEVPRDLREYAKRSPLVKNWVRTLEEPVRDFLHGEGSRAAEKERQEVAAAEEELDSDEEEIVFAGRQGALKELQEKKDRWRLAHREIAQQTVDSGMVFDSFGDDESAAYKRWLTHSISDYYGLESRSVTIANTSRKVVYVGFKKAKHAPMPHLKALPRPLWEAC</sequence>
<evidence type="ECO:0000256" key="2">
    <source>
        <dbReference type="SAM" id="MobiDB-lite"/>
    </source>
</evidence>
<dbReference type="EMBL" id="CDHN01000004">
    <property type="protein sequence ID" value="CEJ92301.1"/>
    <property type="molecule type" value="Genomic_DNA"/>
</dbReference>
<keyword evidence="1" id="KW-0175">Coiled coil</keyword>
<keyword evidence="5" id="KW-1185">Reference proteome</keyword>
<dbReference type="SUPFAM" id="SSF82708">
    <property type="entry name" value="R3H domain"/>
    <property type="match status" value="1"/>
</dbReference>
<feature type="region of interest" description="Disordered" evidence="2">
    <location>
        <begin position="71"/>
        <end position="148"/>
    </location>
</feature>
<feature type="coiled-coil region" evidence="1">
    <location>
        <begin position="237"/>
        <end position="287"/>
    </location>
</feature>
<gene>
    <name evidence="4" type="ORF">VHEMI07961</name>
</gene>
<accession>A0A0A1T564</accession>
<feature type="region of interest" description="Disordered" evidence="2">
    <location>
        <begin position="1"/>
        <end position="33"/>
    </location>
</feature>
<dbReference type="GO" id="GO:0003676">
    <property type="term" value="F:nucleic acid binding"/>
    <property type="evidence" value="ECO:0007669"/>
    <property type="project" value="InterPro"/>
</dbReference>
<dbReference type="OrthoDB" id="10256743at2759"/>